<evidence type="ECO:0000313" key="4">
    <source>
        <dbReference type="Proteomes" id="UP000199445"/>
    </source>
</evidence>
<evidence type="ECO:0000259" key="2">
    <source>
        <dbReference type="PROSITE" id="PS50035"/>
    </source>
</evidence>
<dbReference type="EMBL" id="FOSC01000013">
    <property type="protein sequence ID" value="SFK24497.1"/>
    <property type="molecule type" value="Genomic_DNA"/>
</dbReference>
<protein>
    <submittedName>
        <fullName evidence="3">Putative cardiolipin synthase</fullName>
    </submittedName>
</protein>
<dbReference type="GO" id="GO:0030572">
    <property type="term" value="F:phosphatidyltransferase activity"/>
    <property type="evidence" value="ECO:0007669"/>
    <property type="project" value="UniProtKB-ARBA"/>
</dbReference>
<dbReference type="CDD" id="cd09111">
    <property type="entry name" value="PLDc_ymdC_like_1"/>
    <property type="match status" value="1"/>
</dbReference>
<feature type="domain" description="PLD phosphodiesterase" evidence="2">
    <location>
        <begin position="173"/>
        <end position="200"/>
    </location>
</feature>
<reference evidence="3 4" key="1">
    <citation type="submission" date="2016-10" db="EMBL/GenBank/DDBJ databases">
        <authorList>
            <person name="de Groot N.N."/>
        </authorList>
    </citation>
    <scope>NUCLEOTIDE SEQUENCE [LARGE SCALE GENOMIC DNA]</scope>
    <source>
        <strain evidence="3 4">IBRC-M 10445</strain>
    </source>
</reference>
<dbReference type="CDD" id="cd09113">
    <property type="entry name" value="PLDc_ymdC_like_2"/>
    <property type="match status" value="1"/>
</dbReference>
<dbReference type="PANTHER" id="PTHR21248:SF12">
    <property type="entry name" value="CARDIOLIPIN SYNTHASE C"/>
    <property type="match status" value="1"/>
</dbReference>
<dbReference type="PROSITE" id="PS50035">
    <property type="entry name" value="PLD"/>
    <property type="match status" value="2"/>
</dbReference>
<dbReference type="Proteomes" id="UP000199445">
    <property type="component" value="Unassembled WGS sequence"/>
</dbReference>
<dbReference type="PROSITE" id="PS51257">
    <property type="entry name" value="PROKAR_LIPOPROTEIN"/>
    <property type="match status" value="1"/>
</dbReference>
<evidence type="ECO:0000313" key="3">
    <source>
        <dbReference type="EMBL" id="SFK24497.1"/>
    </source>
</evidence>
<accession>A0A1I3XXW2</accession>
<name>A0A1I3XXW2_9GAMM</name>
<dbReference type="Pfam" id="PF13091">
    <property type="entry name" value="PLDc_2"/>
    <property type="match status" value="2"/>
</dbReference>
<gene>
    <name evidence="3" type="ORF">SAMN05216429_1134</name>
</gene>
<feature type="region of interest" description="Disordered" evidence="1">
    <location>
        <begin position="400"/>
        <end position="419"/>
    </location>
</feature>
<dbReference type="GO" id="GO:0032049">
    <property type="term" value="P:cardiolipin biosynthetic process"/>
    <property type="evidence" value="ECO:0007669"/>
    <property type="project" value="UniProtKB-ARBA"/>
</dbReference>
<evidence type="ECO:0000256" key="1">
    <source>
        <dbReference type="SAM" id="MobiDB-lite"/>
    </source>
</evidence>
<dbReference type="InterPro" id="IPR025202">
    <property type="entry name" value="PLD-like_dom"/>
</dbReference>
<feature type="domain" description="PLD phosphodiesterase" evidence="2">
    <location>
        <begin position="417"/>
        <end position="444"/>
    </location>
</feature>
<dbReference type="SMART" id="SM00155">
    <property type="entry name" value="PLDc"/>
    <property type="match status" value="2"/>
</dbReference>
<dbReference type="RefSeq" id="WP_091706507.1">
    <property type="nucleotide sequence ID" value="NZ_BMYN01000013.1"/>
</dbReference>
<dbReference type="Gene3D" id="3.30.870.10">
    <property type="entry name" value="Endonuclease Chain A"/>
    <property type="match status" value="2"/>
</dbReference>
<organism evidence="3 4">
    <name type="scientific">Marinobacter persicus</name>
    <dbReference type="NCBI Taxonomy" id="930118"/>
    <lineage>
        <taxon>Bacteria</taxon>
        <taxon>Pseudomonadati</taxon>
        <taxon>Pseudomonadota</taxon>
        <taxon>Gammaproteobacteria</taxon>
        <taxon>Pseudomonadales</taxon>
        <taxon>Marinobacteraceae</taxon>
        <taxon>Marinobacter</taxon>
    </lineage>
</organism>
<proteinExistence type="predicted"/>
<sequence length="526" mass="57144">MTKWRIRHGGRIRFSLLCCLFGLLAGCTTLPALEGRSVSRALDDDEARATQLGQAIAPRVEEHPGKSGIQPLQNPRDAFAARVLLAQAAERTLDVQYYIWQGDTTGTLLLGALHAAAEGGVRVRLLLDDNGTSGLDSELAALATHPNIEVRLFNPFVVRSPKWLGYLTDFSRANRRMHNKSFTADNQATIIGGRNVGDEYFGATEGVLFADLDVIAVGPVVEDVSSDFDRYWASESSYPVERILPAADRGRLDRLAASASSVERDPAASAYVTAVRQSGFVDELLAGQLALEWATTRMVSDDPAKGLGDSEEAGLLIHQLEEIIGVPSRDVALVSPYFVPTAAGTEAFGAMARRGVKVRILTNSLDATDVVAVHAGYAKRRKALLEAGVILYEMRSLPSVSGHGTERNESPGPFGSSGSSLHAKTFSVDSERVFIGSFNFDPRSANLNTELGFVIDSPTLAQSIAAAFDDRIPAYAYEVRLSEKGQLYWLEQQGTRHVRHDSEPNTGFWKNSGVFLLSLLPIEWLL</sequence>
<keyword evidence="4" id="KW-1185">Reference proteome</keyword>
<dbReference type="InterPro" id="IPR001736">
    <property type="entry name" value="PLipase_D/transphosphatidylase"/>
</dbReference>
<dbReference type="OrthoDB" id="9814092at2"/>
<dbReference type="PANTHER" id="PTHR21248">
    <property type="entry name" value="CARDIOLIPIN SYNTHASE"/>
    <property type="match status" value="1"/>
</dbReference>
<dbReference type="SUPFAM" id="SSF56024">
    <property type="entry name" value="Phospholipase D/nuclease"/>
    <property type="match status" value="2"/>
</dbReference>
<feature type="compositionally biased region" description="Low complexity" evidence="1">
    <location>
        <begin position="410"/>
        <end position="419"/>
    </location>
</feature>
<dbReference type="AlphaFoldDB" id="A0A1I3XXW2"/>